<evidence type="ECO:0000313" key="1">
    <source>
        <dbReference type="EMBL" id="KAJ7566860.1"/>
    </source>
</evidence>
<evidence type="ECO:0000313" key="2">
    <source>
        <dbReference type="Proteomes" id="UP001162992"/>
    </source>
</evidence>
<proteinExistence type="predicted"/>
<dbReference type="EMBL" id="CM055093">
    <property type="protein sequence ID" value="KAJ7566860.1"/>
    <property type="molecule type" value="Genomic_DNA"/>
</dbReference>
<accession>A0ACC2EKE6</accession>
<comment type="caution">
    <text evidence="1">The sequence shown here is derived from an EMBL/GenBank/DDBJ whole genome shotgun (WGS) entry which is preliminary data.</text>
</comment>
<reference evidence="2" key="1">
    <citation type="journal article" date="2024" name="Proc. Natl. Acad. Sci. U.S.A.">
        <title>Extraordinary preservation of gene collinearity over three hundred million years revealed in homosporous lycophytes.</title>
        <authorList>
            <person name="Li C."/>
            <person name="Wickell D."/>
            <person name="Kuo L.Y."/>
            <person name="Chen X."/>
            <person name="Nie B."/>
            <person name="Liao X."/>
            <person name="Peng D."/>
            <person name="Ji J."/>
            <person name="Jenkins J."/>
            <person name="Williams M."/>
            <person name="Shu S."/>
            <person name="Plott C."/>
            <person name="Barry K."/>
            <person name="Rajasekar S."/>
            <person name="Grimwood J."/>
            <person name="Han X."/>
            <person name="Sun S."/>
            <person name="Hou Z."/>
            <person name="He W."/>
            <person name="Dai G."/>
            <person name="Sun C."/>
            <person name="Schmutz J."/>
            <person name="Leebens-Mack J.H."/>
            <person name="Li F.W."/>
            <person name="Wang L."/>
        </authorList>
    </citation>
    <scope>NUCLEOTIDE SEQUENCE [LARGE SCALE GENOMIC DNA]</scope>
    <source>
        <strain evidence="2">cv. PW_Plant_1</strain>
    </source>
</reference>
<keyword evidence="2" id="KW-1185">Reference proteome</keyword>
<dbReference type="Proteomes" id="UP001162992">
    <property type="component" value="Chromosome 2"/>
</dbReference>
<name>A0ACC2EKE6_DIPCM</name>
<protein>
    <submittedName>
        <fullName evidence="1">Uncharacterized protein</fullName>
    </submittedName>
</protein>
<organism evidence="1 2">
    <name type="scientific">Diphasiastrum complanatum</name>
    <name type="common">Issler's clubmoss</name>
    <name type="synonym">Lycopodium complanatum</name>
    <dbReference type="NCBI Taxonomy" id="34168"/>
    <lineage>
        <taxon>Eukaryota</taxon>
        <taxon>Viridiplantae</taxon>
        <taxon>Streptophyta</taxon>
        <taxon>Embryophyta</taxon>
        <taxon>Tracheophyta</taxon>
        <taxon>Lycopodiopsida</taxon>
        <taxon>Lycopodiales</taxon>
        <taxon>Lycopodiaceae</taxon>
        <taxon>Lycopodioideae</taxon>
        <taxon>Diphasiastrum</taxon>
    </lineage>
</organism>
<sequence>MANLYSPGETASAFSGDEWKDLVGMDAEEAKAAILKKYPNMTVVVTPEGSMFTADYNVRRIRLLVDKNKKVVKLPGVG</sequence>
<gene>
    <name evidence="1" type="ORF">O6H91_02G121900</name>
</gene>